<dbReference type="RefSeq" id="WP_091681924.1">
    <property type="nucleotide sequence ID" value="NZ_FOSN01000008.1"/>
</dbReference>
<dbReference type="OrthoDB" id="9155240at2"/>
<accession>A0A1I3ZN08</accession>
<gene>
    <name evidence="1" type="ORF">SAMN05444581_10842</name>
</gene>
<dbReference type="EMBL" id="FOSN01000008">
    <property type="protein sequence ID" value="SFK45026.1"/>
    <property type="molecule type" value="Genomic_DNA"/>
</dbReference>
<reference evidence="1 2" key="1">
    <citation type="submission" date="2016-10" db="EMBL/GenBank/DDBJ databases">
        <authorList>
            <person name="de Groot N.N."/>
        </authorList>
    </citation>
    <scope>NUCLEOTIDE SEQUENCE [LARGE SCALE GENOMIC DNA]</scope>
    <source>
        <strain evidence="1 2">NE2</strain>
    </source>
</reference>
<keyword evidence="2" id="KW-1185">Reference proteome</keyword>
<name>A0A1I3ZN08_9HYPH</name>
<protein>
    <recommendedName>
        <fullName evidence="3">Methionyl-tRNA formyltransferase</fullName>
    </recommendedName>
</protein>
<dbReference type="Proteomes" id="UP000198755">
    <property type="component" value="Unassembled WGS sequence"/>
</dbReference>
<dbReference type="AlphaFoldDB" id="A0A1I3ZN08"/>
<evidence type="ECO:0000313" key="2">
    <source>
        <dbReference type="Proteomes" id="UP000198755"/>
    </source>
</evidence>
<evidence type="ECO:0000313" key="1">
    <source>
        <dbReference type="EMBL" id="SFK45026.1"/>
    </source>
</evidence>
<sequence length="77" mass="9052">MALLSKFEQITMSRNSIHEEIESTYSVFEHDGQKFIQIDSYGRPERKIPGKKSQTFQLDKKGGRLLFDILNDTFHFK</sequence>
<proteinExistence type="predicted"/>
<organism evidence="1 2">
    <name type="scientific">Methylocapsa palsarum</name>
    <dbReference type="NCBI Taxonomy" id="1612308"/>
    <lineage>
        <taxon>Bacteria</taxon>
        <taxon>Pseudomonadati</taxon>
        <taxon>Pseudomonadota</taxon>
        <taxon>Alphaproteobacteria</taxon>
        <taxon>Hyphomicrobiales</taxon>
        <taxon>Beijerinckiaceae</taxon>
        <taxon>Methylocapsa</taxon>
    </lineage>
</organism>
<evidence type="ECO:0008006" key="3">
    <source>
        <dbReference type="Google" id="ProtNLM"/>
    </source>
</evidence>